<proteinExistence type="predicted"/>
<accession>A0A955RS75</accession>
<reference evidence="3" key="2">
    <citation type="journal article" date="2021" name="Microbiome">
        <title>Successional dynamics and alternative stable states in a saline activated sludge microbial community over 9 years.</title>
        <authorList>
            <person name="Wang Y."/>
            <person name="Ye J."/>
            <person name="Ju F."/>
            <person name="Liu L."/>
            <person name="Boyd J.A."/>
            <person name="Deng Y."/>
            <person name="Parks D.H."/>
            <person name="Jiang X."/>
            <person name="Yin X."/>
            <person name="Woodcroft B.J."/>
            <person name="Tyson G.W."/>
            <person name="Hugenholtz P."/>
            <person name="Polz M.F."/>
            <person name="Zhang T."/>
        </authorList>
    </citation>
    <scope>NUCLEOTIDE SEQUENCE</scope>
    <source>
        <strain evidence="3">HKST-UBA03</strain>
    </source>
</reference>
<dbReference type="PANTHER" id="PTHR30006:SF24">
    <property type="entry name" value="SLL0237 PROTEIN"/>
    <property type="match status" value="1"/>
</dbReference>
<dbReference type="AlphaFoldDB" id="A0A955RS75"/>
<organism evidence="3 4">
    <name type="scientific">candidate division WWE3 bacterium</name>
    <dbReference type="NCBI Taxonomy" id="2053526"/>
    <lineage>
        <taxon>Bacteria</taxon>
        <taxon>Katanobacteria</taxon>
    </lineage>
</organism>
<dbReference type="SUPFAM" id="SSF53850">
    <property type="entry name" value="Periplasmic binding protein-like II"/>
    <property type="match status" value="1"/>
</dbReference>
<dbReference type="Gene3D" id="3.40.190.10">
    <property type="entry name" value="Periplasmic binding protein-like II"/>
    <property type="match status" value="2"/>
</dbReference>
<reference evidence="3" key="1">
    <citation type="submission" date="2020-04" db="EMBL/GenBank/DDBJ databases">
        <authorList>
            <person name="Zhang T."/>
        </authorList>
    </citation>
    <scope>NUCLEOTIDE SEQUENCE</scope>
    <source>
        <strain evidence="3">HKST-UBA03</strain>
    </source>
</reference>
<keyword evidence="2" id="KW-1133">Transmembrane helix</keyword>
<keyword evidence="1" id="KW-0732">Signal</keyword>
<dbReference type="Proteomes" id="UP000751518">
    <property type="component" value="Unassembled WGS sequence"/>
</dbReference>
<dbReference type="PIRSF" id="PIRSF002825">
    <property type="entry name" value="CfbpA"/>
    <property type="match status" value="1"/>
</dbReference>
<name>A0A955RS75_UNCKA</name>
<keyword evidence="2" id="KW-0812">Transmembrane</keyword>
<dbReference type="InterPro" id="IPR026045">
    <property type="entry name" value="Ferric-bd"/>
</dbReference>
<feature type="transmembrane region" description="Helical" evidence="2">
    <location>
        <begin position="28"/>
        <end position="46"/>
    </location>
</feature>
<evidence type="ECO:0000256" key="2">
    <source>
        <dbReference type="SAM" id="Phobius"/>
    </source>
</evidence>
<dbReference type="EMBL" id="JAGQKZ010000026">
    <property type="protein sequence ID" value="MCA9392187.1"/>
    <property type="molecule type" value="Genomic_DNA"/>
</dbReference>
<evidence type="ECO:0000313" key="3">
    <source>
        <dbReference type="EMBL" id="MCA9392187.1"/>
    </source>
</evidence>
<protein>
    <submittedName>
        <fullName evidence="3">Extracellular solute-binding protein</fullName>
    </submittedName>
</protein>
<sequence length="366" mass="40730">MSTSYSDNFAVDEFFAFWYRLGYMSRKATLIILLVLTAVFLAWRLYQRPDSTSNEVVVYVATDQDIAEPILNKFEEQSGIRVKPVYDTESTKSVGLVNKLMAEKNNPQADVFWNNEVSRTIALKEDGVLAPYDSPEADGIPDQYIDDDHEWTGFSARARVLIYNTNLLAQEMLPGTLNDLLDPKWEGKIGLANPLFGSTTSYMISLFTVMGDDAAREYLTKLSENTVVLEGNSMVRDQVAAGVLPIGFTDTDDVNEALESGEPVAKLFLGQNDDGLGTVVFPNSVMLIKDAPNEENGKKLIDFLVSVEAEELLAQSRAVQMPLHPDAVVPDGVLRVSDIKSMNVDWQMVADKSTEVQTFLQDLFIR</sequence>
<evidence type="ECO:0000256" key="1">
    <source>
        <dbReference type="ARBA" id="ARBA00022729"/>
    </source>
</evidence>
<dbReference type="Pfam" id="PF13343">
    <property type="entry name" value="SBP_bac_6"/>
    <property type="match status" value="1"/>
</dbReference>
<comment type="caution">
    <text evidence="3">The sequence shown here is derived from an EMBL/GenBank/DDBJ whole genome shotgun (WGS) entry which is preliminary data.</text>
</comment>
<dbReference type="PANTHER" id="PTHR30006">
    <property type="entry name" value="THIAMINE-BINDING PERIPLASMIC PROTEIN-RELATED"/>
    <property type="match status" value="1"/>
</dbReference>
<dbReference type="CDD" id="cd13518">
    <property type="entry name" value="PBP2_Fe3_thiamine_like"/>
    <property type="match status" value="1"/>
</dbReference>
<evidence type="ECO:0000313" key="4">
    <source>
        <dbReference type="Proteomes" id="UP000751518"/>
    </source>
</evidence>
<gene>
    <name evidence="3" type="ORF">KC614_03220</name>
</gene>
<keyword evidence="2" id="KW-0472">Membrane</keyword>